<accession>A0A232M4Y4</accession>
<dbReference type="Proteomes" id="UP000243515">
    <property type="component" value="Unassembled WGS sequence"/>
</dbReference>
<evidence type="ECO:0000313" key="2">
    <source>
        <dbReference type="EMBL" id="OXV11398.1"/>
    </source>
</evidence>
<evidence type="ECO:0000313" key="3">
    <source>
        <dbReference type="Proteomes" id="UP000243515"/>
    </source>
</evidence>
<protein>
    <submittedName>
        <fullName evidence="2">Uncharacterized protein</fullName>
    </submittedName>
</protein>
<dbReference type="EMBL" id="NPHW01002473">
    <property type="protein sequence ID" value="OXV11398.1"/>
    <property type="molecule type" value="Genomic_DNA"/>
</dbReference>
<sequence>MAGLARTQRINTFNGKLFIKGFSTMLVLTRYSGDLLIWHLLYNENGSRISYLDNTVASTDNANDIGLETTRHIVGWCSEAKYYAGAADATYTVETSRLPRPHEGCVLEKVFIRAGSIIRGDTRFALGHKDTPIYISRQNDYISKLIWISEKFVVLWDEEDKRGWLINGISALLHLLRASLESDIAGQFKSVMLFEPKEIEETSESHTADFAISVLLNPKNRNLKIYPTGNGYLRLEDRVEHIYDILEKVIDHQVNVTEQHHIGLRGNLEGWDFMHLAARKDLIYPRVATLKAFGKGWVDFARAIHAITLVGRGFGEIIQPANTNFCPHWAKLPKDRYYLAAGVSDLKKIMDADGDHKANPIKINDSIIWHNPDTTFKSCRCTRKTQGKHSDFVQVLLPSKFVHLIPKKDPVRLEDRGAVIFGHNTDFKWLWKDIGDPEQGESPSTSEEPETHDRIIK</sequence>
<feature type="region of interest" description="Disordered" evidence="1">
    <location>
        <begin position="436"/>
        <end position="457"/>
    </location>
</feature>
<gene>
    <name evidence="2" type="ORF">Egran_00836</name>
</gene>
<organism evidence="2 3">
    <name type="scientific">Elaphomyces granulatus</name>
    <dbReference type="NCBI Taxonomy" id="519963"/>
    <lineage>
        <taxon>Eukaryota</taxon>
        <taxon>Fungi</taxon>
        <taxon>Dikarya</taxon>
        <taxon>Ascomycota</taxon>
        <taxon>Pezizomycotina</taxon>
        <taxon>Eurotiomycetes</taxon>
        <taxon>Eurotiomycetidae</taxon>
        <taxon>Eurotiales</taxon>
        <taxon>Elaphomycetaceae</taxon>
        <taxon>Elaphomyces</taxon>
    </lineage>
</organism>
<keyword evidence="3" id="KW-1185">Reference proteome</keyword>
<dbReference type="OrthoDB" id="1658288at2759"/>
<evidence type="ECO:0000256" key="1">
    <source>
        <dbReference type="SAM" id="MobiDB-lite"/>
    </source>
</evidence>
<dbReference type="AlphaFoldDB" id="A0A232M4Y4"/>
<comment type="caution">
    <text evidence="2">The sequence shown here is derived from an EMBL/GenBank/DDBJ whole genome shotgun (WGS) entry which is preliminary data.</text>
</comment>
<reference evidence="2 3" key="1">
    <citation type="journal article" date="2015" name="Environ. Microbiol.">
        <title>Metagenome sequence of Elaphomyces granulatus from sporocarp tissue reveals Ascomycota ectomycorrhizal fingerprints of genome expansion and a Proteobacteria-rich microbiome.</title>
        <authorList>
            <person name="Quandt C.A."/>
            <person name="Kohler A."/>
            <person name="Hesse C.N."/>
            <person name="Sharpton T.J."/>
            <person name="Martin F."/>
            <person name="Spatafora J.W."/>
        </authorList>
    </citation>
    <scope>NUCLEOTIDE SEQUENCE [LARGE SCALE GENOMIC DNA]</scope>
    <source>
        <strain evidence="2 3">OSC145934</strain>
    </source>
</reference>
<proteinExistence type="predicted"/>
<name>A0A232M4Y4_9EURO</name>